<evidence type="ECO:0000313" key="4">
    <source>
        <dbReference type="Proteomes" id="UP000245956"/>
    </source>
</evidence>
<dbReference type="AlphaFoldDB" id="A0A2U3EKN0"/>
<sequence length="145" mass="15865">MAFNATATQVWRTPLSTTTAAASPAPSATDSAHSWFLLRDDATGLTMIGFVILALLGLLLTCAKSDLVKYLRARRITKDAAAEEEQCHRCWIDAEMGRATHGRHTSRRLSCSSWGSDSGWAFTKPLMLGAIVVSEPMEVHLWMGK</sequence>
<accession>A0A2U3EKN0</accession>
<keyword evidence="1" id="KW-0812">Transmembrane</keyword>
<dbReference type="Proteomes" id="UP001287286">
    <property type="component" value="Unassembled WGS sequence"/>
</dbReference>
<protein>
    <submittedName>
        <fullName evidence="3">Uncharacterized protein</fullName>
    </submittedName>
</protein>
<name>A0A2U3EKN0_PURLI</name>
<evidence type="ECO:0000313" key="2">
    <source>
        <dbReference type="EMBL" id="KAK4082672.1"/>
    </source>
</evidence>
<keyword evidence="1" id="KW-1133">Transmembrane helix</keyword>
<evidence type="ECO:0000313" key="3">
    <source>
        <dbReference type="EMBL" id="PWI75064.1"/>
    </source>
</evidence>
<dbReference type="EMBL" id="LCWV01000002">
    <property type="protein sequence ID" value="PWI75064.1"/>
    <property type="molecule type" value="Genomic_DNA"/>
</dbReference>
<evidence type="ECO:0000256" key="1">
    <source>
        <dbReference type="SAM" id="Phobius"/>
    </source>
</evidence>
<keyword evidence="1" id="KW-0472">Membrane</keyword>
<proteinExistence type="predicted"/>
<feature type="transmembrane region" description="Helical" evidence="1">
    <location>
        <begin position="44"/>
        <end position="63"/>
    </location>
</feature>
<reference evidence="3" key="1">
    <citation type="submission" date="2015-05" db="EMBL/GenBank/DDBJ databases">
        <authorList>
            <person name="Wang D.B."/>
            <person name="Wang M."/>
        </authorList>
    </citation>
    <scope>NUCLEOTIDE SEQUENCE</scope>
    <source>
        <strain evidence="3">36-1</strain>
    </source>
</reference>
<reference evidence="2" key="3">
    <citation type="submission" date="2023-11" db="EMBL/GenBank/DDBJ databases">
        <authorList>
            <person name="Beijen E."/>
            <person name="Ohm R.A."/>
        </authorList>
    </citation>
    <scope>NUCLEOTIDE SEQUENCE</scope>
    <source>
        <strain evidence="2">CBS 150709</strain>
    </source>
</reference>
<dbReference type="EMBL" id="JAWRVI010000062">
    <property type="protein sequence ID" value="KAK4082672.1"/>
    <property type="molecule type" value="Genomic_DNA"/>
</dbReference>
<reference evidence="2 5" key="4">
    <citation type="journal article" date="2024" name="Microbiol. Resour. Announc.">
        <title>Genome annotations for the ascomycete fungi Trichoderma harzianum, Trichoderma aggressivum, and Purpureocillium lilacinum.</title>
        <authorList>
            <person name="Beijen E.P.W."/>
            <person name="Ohm R.A."/>
        </authorList>
    </citation>
    <scope>NUCLEOTIDE SEQUENCE [LARGE SCALE GENOMIC DNA]</scope>
    <source>
        <strain evidence="2 5">CBS 150709</strain>
    </source>
</reference>
<evidence type="ECO:0000313" key="5">
    <source>
        <dbReference type="Proteomes" id="UP001287286"/>
    </source>
</evidence>
<keyword evidence="5" id="KW-1185">Reference proteome</keyword>
<organism evidence="3 4">
    <name type="scientific">Purpureocillium lilacinum</name>
    <name type="common">Paecilomyces lilacinus</name>
    <dbReference type="NCBI Taxonomy" id="33203"/>
    <lineage>
        <taxon>Eukaryota</taxon>
        <taxon>Fungi</taxon>
        <taxon>Dikarya</taxon>
        <taxon>Ascomycota</taxon>
        <taxon>Pezizomycotina</taxon>
        <taxon>Sordariomycetes</taxon>
        <taxon>Hypocreomycetidae</taxon>
        <taxon>Hypocreales</taxon>
        <taxon>Ophiocordycipitaceae</taxon>
        <taxon>Purpureocillium</taxon>
    </lineage>
</organism>
<gene>
    <name evidence="3" type="ORF">PCL_05722</name>
    <name evidence="2" type="ORF">Purlil1_11092</name>
</gene>
<reference evidence="3 4" key="2">
    <citation type="journal article" date="2016" name="Front. Microbiol.">
        <title>Genome and transcriptome sequences reveal the specific parasitism of the nematophagous Purpureocillium lilacinum 36-1.</title>
        <authorList>
            <person name="Xie J."/>
            <person name="Li S."/>
            <person name="Mo C."/>
            <person name="Xiao X."/>
            <person name="Peng D."/>
            <person name="Wang G."/>
            <person name="Xiao Y."/>
        </authorList>
    </citation>
    <scope>NUCLEOTIDE SEQUENCE [LARGE SCALE GENOMIC DNA]</scope>
    <source>
        <strain evidence="3 4">36-1</strain>
    </source>
</reference>
<dbReference type="Proteomes" id="UP000245956">
    <property type="component" value="Unassembled WGS sequence"/>
</dbReference>
<comment type="caution">
    <text evidence="3">The sequence shown here is derived from an EMBL/GenBank/DDBJ whole genome shotgun (WGS) entry which is preliminary data.</text>
</comment>